<name>A0A3L6T6E0_PANMI</name>
<accession>A0A3L6T6E0</accession>
<dbReference type="EMBL" id="PQIB02000002">
    <property type="protein sequence ID" value="RLN33689.1"/>
    <property type="molecule type" value="Genomic_DNA"/>
</dbReference>
<dbReference type="CDD" id="cd09917">
    <property type="entry name" value="F-box_SF"/>
    <property type="match status" value="1"/>
</dbReference>
<reference evidence="4" key="1">
    <citation type="journal article" date="2019" name="Nat. Commun.">
        <title>The genome of broomcorn millet.</title>
        <authorList>
            <person name="Zou C."/>
            <person name="Miki D."/>
            <person name="Li D."/>
            <person name="Tang Q."/>
            <person name="Xiao L."/>
            <person name="Rajput S."/>
            <person name="Deng P."/>
            <person name="Jia W."/>
            <person name="Huang R."/>
            <person name="Zhang M."/>
            <person name="Sun Y."/>
            <person name="Hu J."/>
            <person name="Fu X."/>
            <person name="Schnable P.S."/>
            <person name="Li F."/>
            <person name="Zhang H."/>
            <person name="Feng B."/>
            <person name="Zhu X."/>
            <person name="Liu R."/>
            <person name="Schnable J.C."/>
            <person name="Zhu J.-K."/>
            <person name="Zhang H."/>
        </authorList>
    </citation>
    <scope>NUCLEOTIDE SEQUENCE [LARGE SCALE GENOMIC DNA]</scope>
</reference>
<feature type="domain" description="F-box protein AT5G49610-like beta-propeller" evidence="2">
    <location>
        <begin position="152"/>
        <end position="333"/>
    </location>
</feature>
<dbReference type="InterPro" id="IPR010410">
    <property type="entry name" value="DUF1005"/>
</dbReference>
<gene>
    <name evidence="3" type="ORF">C2845_PM03G30220</name>
</gene>
<evidence type="ECO:0000313" key="4">
    <source>
        <dbReference type="Proteomes" id="UP000275267"/>
    </source>
</evidence>
<dbReference type="InterPro" id="IPR001810">
    <property type="entry name" value="F-box_dom"/>
</dbReference>
<comment type="caution">
    <text evidence="3">The sequence shown here is derived from an EMBL/GenBank/DDBJ whole genome shotgun (WGS) entry which is preliminary data.</text>
</comment>
<dbReference type="Proteomes" id="UP000275267">
    <property type="component" value="Unassembled WGS sequence"/>
</dbReference>
<dbReference type="STRING" id="4540.A0A3L6T6E0"/>
<dbReference type="Pfam" id="PF23635">
    <property type="entry name" value="Beta-prop_AT5G49610-like"/>
    <property type="match status" value="1"/>
</dbReference>
<proteinExistence type="predicted"/>
<feature type="domain" description="F-box" evidence="1">
    <location>
        <begin position="27"/>
        <end position="58"/>
    </location>
</feature>
<dbReference type="AlphaFoldDB" id="A0A3L6T6E0"/>
<dbReference type="OrthoDB" id="687046at2759"/>
<protein>
    <submittedName>
        <fullName evidence="3">Uncharacterized protein</fullName>
    </submittedName>
</protein>
<evidence type="ECO:0000313" key="3">
    <source>
        <dbReference type="EMBL" id="RLN33689.1"/>
    </source>
</evidence>
<dbReference type="Pfam" id="PF12937">
    <property type="entry name" value="F-box-like"/>
    <property type="match status" value="1"/>
</dbReference>
<dbReference type="PANTHER" id="PTHR33207">
    <property type="entry name" value="F-BOX DOMAIN CONTAINING PROTEIN-RELATED"/>
    <property type="match status" value="1"/>
</dbReference>
<keyword evidence="4" id="KW-1185">Reference proteome</keyword>
<evidence type="ECO:0000259" key="1">
    <source>
        <dbReference type="Pfam" id="PF12937"/>
    </source>
</evidence>
<dbReference type="InterPro" id="IPR056594">
    <property type="entry name" value="AT5G49610-like_b-prop"/>
</dbReference>
<dbReference type="SUPFAM" id="SSF81383">
    <property type="entry name" value="F-box domain"/>
    <property type="match status" value="1"/>
</dbReference>
<dbReference type="InterPro" id="IPR036047">
    <property type="entry name" value="F-box-like_dom_sf"/>
</dbReference>
<evidence type="ECO:0000259" key="2">
    <source>
        <dbReference type="Pfam" id="PF23635"/>
    </source>
</evidence>
<sequence length="535" mass="59807">MRAGAHAGALPPPAPAERGTTVADLTEEALHAILRRLIPADLLRAALACHRWRRAASRALPRAPPLLGYFFHPKTPAEPPPSPTSNKTHHPAVFVPLDAASPLLSLKLTPTAARGLSIQDVHLGLVLLLHNPRPKSLLPRILAVDPASCRRVLLPPPPRGALPDDRWRGVRSVIGVAVLSREHPSRLSFDAVCLTVDGDLPRAWVATVRDGDCAWRALPRAEGVIVDFDPWWFEARCVHAAGNIYWHICNSSRLLQLDPRTLEFSFMPVPAVLGDRHNKYRIGEMPEDGRLCMASIVDEEDLQIWVRGKAKWSDRGWLMEREMCMTKVLDTVPGLPKDPMRRMICTWLSDVDYAHTGKVFIRTWGYGRYSFHMETGKLERLVMEDGKEYGDPMYAYTLAWPPEFLAPQDGLLGKDSNPASYAVPLIHSPKFNLDPFTNTASPSSRHWRRRGASRPRGRARCGLAWRRRLVSVFRVELALSSEWREGKSVLLHRGWAGIGKGEARPELHLRVKMELHLRRTAKCSAARGGSGELVG</sequence>
<dbReference type="Pfam" id="PF06219">
    <property type="entry name" value="DUF1005"/>
    <property type="match status" value="1"/>
</dbReference>
<dbReference type="Gene3D" id="1.20.1280.50">
    <property type="match status" value="1"/>
</dbReference>
<organism evidence="3 4">
    <name type="scientific">Panicum miliaceum</name>
    <name type="common">Proso millet</name>
    <name type="synonym">Broomcorn millet</name>
    <dbReference type="NCBI Taxonomy" id="4540"/>
    <lineage>
        <taxon>Eukaryota</taxon>
        <taxon>Viridiplantae</taxon>
        <taxon>Streptophyta</taxon>
        <taxon>Embryophyta</taxon>
        <taxon>Tracheophyta</taxon>
        <taxon>Spermatophyta</taxon>
        <taxon>Magnoliopsida</taxon>
        <taxon>Liliopsida</taxon>
        <taxon>Poales</taxon>
        <taxon>Poaceae</taxon>
        <taxon>PACMAD clade</taxon>
        <taxon>Panicoideae</taxon>
        <taxon>Panicodae</taxon>
        <taxon>Paniceae</taxon>
        <taxon>Panicinae</taxon>
        <taxon>Panicum</taxon>
        <taxon>Panicum sect. Panicum</taxon>
    </lineage>
</organism>